<dbReference type="InterPro" id="IPR006652">
    <property type="entry name" value="Kelch_1"/>
</dbReference>
<dbReference type="InterPro" id="IPR011705">
    <property type="entry name" value="BACK"/>
</dbReference>
<dbReference type="SMART" id="SM00875">
    <property type="entry name" value="BACK"/>
    <property type="match status" value="1"/>
</dbReference>
<dbReference type="Pfam" id="PF01344">
    <property type="entry name" value="Kelch_1"/>
    <property type="match status" value="1"/>
</dbReference>
<feature type="domain" description="BACK" evidence="3">
    <location>
        <begin position="244"/>
        <end position="337"/>
    </location>
</feature>
<evidence type="ECO:0000313" key="6">
    <source>
        <dbReference type="Proteomes" id="UP000070412"/>
    </source>
</evidence>
<dbReference type="Pfam" id="PF07707">
    <property type="entry name" value="BACK"/>
    <property type="match status" value="1"/>
</dbReference>
<evidence type="ECO:0000256" key="2">
    <source>
        <dbReference type="ARBA" id="ARBA00022737"/>
    </source>
</evidence>
<dbReference type="OrthoDB" id="6508079at2759"/>
<evidence type="ECO:0000313" key="4">
    <source>
        <dbReference type="EMBL" id="KAF7493352.1"/>
    </source>
</evidence>
<evidence type="ECO:0000259" key="3">
    <source>
        <dbReference type="SMART" id="SM00875"/>
    </source>
</evidence>
<proteinExistence type="predicted"/>
<dbReference type="EnsemblMetazoa" id="SSS_1795s_mrna">
    <property type="protein sequence ID" value="KAF7493352.1"/>
    <property type="gene ID" value="SSS_1795"/>
</dbReference>
<protein>
    <submittedName>
        <fullName evidence="4">Kelch-like protein 10</fullName>
    </submittedName>
</protein>
<name>A0A834RAY1_SARSC</name>
<reference evidence="4" key="2">
    <citation type="submission" date="2020-01" db="EMBL/GenBank/DDBJ databases">
        <authorList>
            <person name="Korhonen P.K.K."/>
            <person name="Guangxu M.G."/>
            <person name="Wang T.W."/>
            <person name="Stroehlein A.J.S."/>
            <person name="Young N.D."/>
            <person name="Ang C.-S.A."/>
            <person name="Fernando D.W.F."/>
            <person name="Lu H.L."/>
            <person name="Taylor S.T."/>
            <person name="Ehtesham M.E.M."/>
            <person name="Najaraj S.H.N."/>
            <person name="Harsha G.H.G."/>
            <person name="Madugundu A.M."/>
            <person name="Renuse S.R."/>
            <person name="Holt D.H."/>
            <person name="Pandey A.P."/>
            <person name="Papenfuss A.P."/>
            <person name="Gasser R.B.G."/>
            <person name="Fischer K.F."/>
        </authorList>
    </citation>
    <scope>NUCLEOTIDE SEQUENCE</scope>
    <source>
        <strain evidence="4">SSS_KF_BRIS2020</strain>
    </source>
</reference>
<dbReference type="SMART" id="SM00612">
    <property type="entry name" value="Kelch"/>
    <property type="match status" value="5"/>
</dbReference>
<dbReference type="Proteomes" id="UP000070412">
    <property type="component" value="Unassembled WGS sequence"/>
</dbReference>
<evidence type="ECO:0000313" key="5">
    <source>
        <dbReference type="EnsemblMetazoa" id="KAF7493352.1"/>
    </source>
</evidence>
<reference evidence="6" key="1">
    <citation type="journal article" date="2020" name="PLoS Negl. Trop. Dis.">
        <title>High-quality nuclear genome for Sarcoptes scabiei-A critical resource for a neglected parasite.</title>
        <authorList>
            <person name="Korhonen P.K."/>
            <person name="Gasser R.B."/>
            <person name="Ma G."/>
            <person name="Wang T."/>
            <person name="Stroehlein A.J."/>
            <person name="Young N.D."/>
            <person name="Ang C.S."/>
            <person name="Fernando D.D."/>
            <person name="Lu H.C."/>
            <person name="Taylor S."/>
            <person name="Reynolds S.L."/>
            <person name="Mofiz E."/>
            <person name="Najaraj S.H."/>
            <person name="Gowda H."/>
            <person name="Madugundu A."/>
            <person name="Renuse S."/>
            <person name="Holt D."/>
            <person name="Pandey A."/>
            <person name="Papenfuss A.T."/>
            <person name="Fischer K."/>
        </authorList>
    </citation>
    <scope>NUCLEOTIDE SEQUENCE [LARGE SCALE GENOMIC DNA]</scope>
</reference>
<organism evidence="4">
    <name type="scientific">Sarcoptes scabiei</name>
    <name type="common">Itch mite</name>
    <name type="synonym">Acarus scabiei</name>
    <dbReference type="NCBI Taxonomy" id="52283"/>
    <lineage>
        <taxon>Eukaryota</taxon>
        <taxon>Metazoa</taxon>
        <taxon>Ecdysozoa</taxon>
        <taxon>Arthropoda</taxon>
        <taxon>Chelicerata</taxon>
        <taxon>Arachnida</taxon>
        <taxon>Acari</taxon>
        <taxon>Acariformes</taxon>
        <taxon>Sarcoptiformes</taxon>
        <taxon>Astigmata</taxon>
        <taxon>Psoroptidia</taxon>
        <taxon>Sarcoptoidea</taxon>
        <taxon>Sarcoptidae</taxon>
        <taxon>Sarcoptinae</taxon>
        <taxon>Sarcoptes</taxon>
    </lineage>
</organism>
<dbReference type="SUPFAM" id="SSF50965">
    <property type="entry name" value="Galactose oxidase, central domain"/>
    <property type="match status" value="1"/>
</dbReference>
<dbReference type="PANTHER" id="PTHR45632">
    <property type="entry name" value="LD33804P"/>
    <property type="match status" value="1"/>
</dbReference>
<accession>A0A834RAY1</accession>
<keyword evidence="2" id="KW-0677">Repeat</keyword>
<dbReference type="InterPro" id="IPR015915">
    <property type="entry name" value="Kelch-typ_b-propeller"/>
</dbReference>
<reference evidence="5" key="3">
    <citation type="submission" date="2022-06" db="UniProtKB">
        <authorList>
            <consortium name="EnsemblMetazoa"/>
        </authorList>
    </citation>
    <scope>IDENTIFICATION</scope>
</reference>
<dbReference type="Pfam" id="PF24681">
    <property type="entry name" value="Kelch_KLHDC2_KLHL20_DRC7"/>
    <property type="match status" value="1"/>
</dbReference>
<dbReference type="EMBL" id="WVUK01000056">
    <property type="protein sequence ID" value="KAF7493352.1"/>
    <property type="molecule type" value="Genomic_DNA"/>
</dbReference>
<dbReference type="PANTHER" id="PTHR45632:SF3">
    <property type="entry name" value="KELCH-LIKE PROTEIN 32"/>
    <property type="match status" value="1"/>
</dbReference>
<dbReference type="Gene3D" id="2.120.10.80">
    <property type="entry name" value="Kelch-type beta propeller"/>
    <property type="match status" value="2"/>
</dbReference>
<evidence type="ECO:0000256" key="1">
    <source>
        <dbReference type="ARBA" id="ARBA00022441"/>
    </source>
</evidence>
<dbReference type="InterPro" id="IPR011043">
    <property type="entry name" value="Gal_Oxase/kelch_b-propeller"/>
</dbReference>
<dbReference type="Gene3D" id="1.25.40.420">
    <property type="match status" value="1"/>
</dbReference>
<keyword evidence="6" id="KW-1185">Reference proteome</keyword>
<sequence length="643" mass="75573">MSTFTPSFDTELQSLAKRFDPSDESERIRKILIDLGIDDAIPSIDHNDGDDDGDLEKKQIITINWNDHHQSIIRLNDRKENQINKLSMIDFNRFRDGYEAIQQLRNRFKEIDLIVASEDGVLIPIHSDFLAKKAPKFWSRIHQYLDDEGRRKELIENVRLRNNEGMTIEVPKLTVPNLDGRMLSIIFESMFHCADQQSNRIKPIDLRLTMKLLRIGEELGLDFLLETCLNNLCDPGKIKLYNSVLLFQIGLHFDHRLANISYQFILDNLSKIFNLHQQTLMTLSYDQLKTIIIDDHLNVPDEYLIWILINNWILFDRSNRLQYFWPLFLSIRFVFVEKFWIENDLAKRFAHLNAINDNFLLQSFKTIDKQKTIKINFEHFNPRIPNRFLLLYGGYEEGYPSNTFKSFDVRSKQWFQFRFDSKYPRIYHKIIFYRDRIYAIGGSDGIKTLSTVLSWSLRTGQSYILASMIESRCFHSAVLCGRSIIVCGGKNDRERLRSCELYDIENNRWSRFASLNVPRSDAAACLFREKIYIAGGVDIFTLSSVEVYSFRAKSWTMINFMNVPRRSFSLIAYHGYLYAIGGCTEIYEYNCLKSIERFDLHTNSWSYVIPSLPKRRMSYCGCLFEEKIYIIGGFDGLYLFIVC</sequence>
<dbReference type="AlphaFoldDB" id="A0A834RAY1"/>
<keyword evidence="1" id="KW-0880">Kelch repeat</keyword>
<gene>
    <name evidence="4" type="ORF">SSS_1795</name>
</gene>